<dbReference type="RefSeq" id="WP_073679565.1">
    <property type="nucleotide sequence ID" value="NZ_JAHBOK010000033.1"/>
</dbReference>
<protein>
    <submittedName>
        <fullName evidence="1">Carboxymuconolactone decarboxylase family protein</fullName>
    </submittedName>
</protein>
<dbReference type="Gene3D" id="1.20.1290.10">
    <property type="entry name" value="AhpD-like"/>
    <property type="match status" value="1"/>
</dbReference>
<dbReference type="SUPFAM" id="SSF69118">
    <property type="entry name" value="AhpD-like"/>
    <property type="match status" value="1"/>
</dbReference>
<dbReference type="EMBL" id="JAHBOM010000027">
    <property type="protein sequence ID" value="MBU8826591.1"/>
    <property type="molecule type" value="Genomic_DNA"/>
</dbReference>
<reference evidence="1 2" key="1">
    <citation type="submission" date="2021-05" db="EMBL/GenBank/DDBJ databases">
        <title>Draft Genome Sequences of Clinical Respiratory Isolates of Mycobacterium goodii Recovered in Ireland.</title>
        <authorList>
            <person name="Flanagan P.R."/>
            <person name="Mok S."/>
            <person name="Roycroft E."/>
            <person name="Rogers T.R."/>
            <person name="Fitzgibbon M."/>
        </authorList>
    </citation>
    <scope>NUCLEOTIDE SEQUENCE [LARGE SCALE GENOMIC DNA]</scope>
    <source>
        <strain evidence="1 2">14IE55</strain>
    </source>
</reference>
<proteinExistence type="predicted"/>
<name>A0ABS6HV80_MYCGD</name>
<dbReference type="InterPro" id="IPR029032">
    <property type="entry name" value="AhpD-like"/>
</dbReference>
<sequence>MSHELHLLAALSALSPPQLADINADIREVCAGVTGLNPLPAESRGGAVDPMVTEFAEQFSADVSAINPAQRLAFSDLLGVETFRVTTLIFIADFVPRVLAGLASLGVDSVVEDEVWDHDTDPADFVLDVFVPAVGRMRALDPVTTEIVRLRGARVHNCRLCKSLREASALEAGACETLYDEIDHYENSDLSDRHKAALRFVDAMIWTPAQVPGAELLRHFSADEAVELTLDVMRNASNKVAVALGVDAPRVSEGTEQYRLGADGQPIYT</sequence>
<organism evidence="1 2">
    <name type="scientific">Mycolicibacterium goodii</name>
    <name type="common">Mycobacterium goodii</name>
    <dbReference type="NCBI Taxonomy" id="134601"/>
    <lineage>
        <taxon>Bacteria</taxon>
        <taxon>Bacillati</taxon>
        <taxon>Actinomycetota</taxon>
        <taxon>Actinomycetes</taxon>
        <taxon>Mycobacteriales</taxon>
        <taxon>Mycobacteriaceae</taxon>
        <taxon>Mycolicibacterium</taxon>
    </lineage>
</organism>
<gene>
    <name evidence="1" type="ORF">KL859_27440</name>
</gene>
<dbReference type="Proteomes" id="UP000696413">
    <property type="component" value="Unassembled WGS sequence"/>
</dbReference>
<comment type="caution">
    <text evidence="1">The sequence shown here is derived from an EMBL/GenBank/DDBJ whole genome shotgun (WGS) entry which is preliminary data.</text>
</comment>
<evidence type="ECO:0000313" key="2">
    <source>
        <dbReference type="Proteomes" id="UP000696413"/>
    </source>
</evidence>
<keyword evidence="2" id="KW-1185">Reference proteome</keyword>
<evidence type="ECO:0000313" key="1">
    <source>
        <dbReference type="EMBL" id="MBU8826591.1"/>
    </source>
</evidence>
<accession>A0ABS6HV80</accession>